<evidence type="ECO:0000313" key="2">
    <source>
        <dbReference type="EMBL" id="NEL78569.1"/>
    </source>
</evidence>
<protein>
    <submittedName>
        <fullName evidence="2">DUF3892 domain-containing protein</fullName>
    </submittedName>
</protein>
<evidence type="ECO:0000313" key="1">
    <source>
        <dbReference type="EMBL" id="KLC05537.1"/>
    </source>
</evidence>
<dbReference type="Proteomes" id="UP000471082">
    <property type="component" value="Unassembled WGS sequence"/>
</dbReference>
<dbReference type="GeneID" id="61777981"/>
<reference evidence="3 5" key="2">
    <citation type="submission" date="2018-02" db="EMBL/GenBank/DDBJ databases">
        <title>Characterization of Xanthomonas diversity in transplant houses and field plants.</title>
        <authorList>
            <person name="Abrahamian P."/>
            <person name="Timilsina S."/>
            <person name="Minsavage G.V."/>
            <person name="Goss E.M."/>
            <person name="Jones J.B."/>
            <person name="Vallad G.E."/>
        </authorList>
    </citation>
    <scope>NUCLEOTIDE SEQUENCE [LARGE SCALE GENOMIC DNA]</scope>
    <source>
        <strain evidence="3 5">GEV2132</strain>
    </source>
</reference>
<name>A0A0G9D8G3_XANPE</name>
<dbReference type="Proteomes" id="UP000289372">
    <property type="component" value="Unassembled WGS sequence"/>
</dbReference>
<dbReference type="Pfam" id="PF13031">
    <property type="entry name" value="DUF3892"/>
    <property type="match status" value="1"/>
</dbReference>
<dbReference type="Proteomes" id="UP000035369">
    <property type="component" value="Unassembled WGS sequence"/>
</dbReference>
<accession>A0A0G9D8G3</accession>
<reference evidence="1 4" key="1">
    <citation type="submission" date="2015-02" db="EMBL/GenBank/DDBJ databases">
        <title>Whole genome sequencing of multiple isolates of three species of pepper and tomato-infecting xanthomonads reveals genetic diversity in field strains and pinpoints effectors responsible for host specificity.</title>
        <authorList>
            <person name="Schwartz A."/>
            <person name="Dahlbeck D."/>
            <person name="Staskawicz B."/>
            <person name="Bart R."/>
            <person name="Potnis N."/>
            <person name="Minsavage G."/>
            <person name="Timilsina S."/>
            <person name="Goss E."/>
            <person name="Jones J."/>
            <person name="Vallad G."/>
            <person name="Barak J."/>
            <person name="Miller S."/>
            <person name="Ritchie D."/>
            <person name="Martins J.Jr."/>
            <person name="Patane J.S."/>
            <person name="Setubal J.C."/>
        </authorList>
    </citation>
    <scope>NUCLEOTIDE SEQUENCE [LARGE SCALE GENOMIC DNA]</scope>
    <source>
        <strain evidence="1 4">Xp3-15</strain>
    </source>
</reference>
<reference evidence="2 6" key="3">
    <citation type="submission" date="2019-11" db="EMBL/GenBank/DDBJ databases">
        <title>Genome-resolved metagenomics to study the prevalence of co-infection and intraspecific heterogeneity among plant pathogen metapopulations.</title>
        <authorList>
            <person name="Newberry E."/>
            <person name="Bhandari R."/>
            <person name="Kemble J."/>
            <person name="Sikora E."/>
            <person name="Potnis N."/>
        </authorList>
    </citation>
    <scope>NUCLEOTIDE SEQUENCE [LARGE SCALE GENOMIC DNA]</scope>
    <source>
        <strain evidence="2">Xp_Tom_Tuscaloosa_18b</strain>
    </source>
</reference>
<gene>
    <name evidence="3" type="ORF">DB769_22655</name>
    <name evidence="2" type="ORF">G3W61_20355</name>
    <name evidence="1" type="ORF">XP315_11195</name>
</gene>
<evidence type="ECO:0000313" key="4">
    <source>
        <dbReference type="Proteomes" id="UP000035369"/>
    </source>
</evidence>
<dbReference type="AlphaFoldDB" id="A0A0G9D8G3"/>
<dbReference type="InterPro" id="IPR024997">
    <property type="entry name" value="DUF3892"/>
</dbReference>
<proteinExistence type="predicted"/>
<organism evidence="2 6">
    <name type="scientific">Xanthomonas perforans</name>
    <dbReference type="NCBI Taxonomy" id="442694"/>
    <lineage>
        <taxon>Bacteria</taxon>
        <taxon>Pseudomonadati</taxon>
        <taxon>Pseudomonadota</taxon>
        <taxon>Gammaproteobacteria</taxon>
        <taxon>Lysobacterales</taxon>
        <taxon>Lysobacteraceae</taxon>
        <taxon>Xanthomonas</taxon>
    </lineage>
</organism>
<dbReference type="EMBL" id="JZUY01000040">
    <property type="protein sequence ID" value="KLC05537.1"/>
    <property type="molecule type" value="Genomic_DNA"/>
</dbReference>
<evidence type="ECO:0000313" key="6">
    <source>
        <dbReference type="Proteomes" id="UP000471082"/>
    </source>
</evidence>
<dbReference type="RefSeq" id="WP_008573465.1">
    <property type="nucleotide sequence ID" value="NZ_CP018475.1"/>
</dbReference>
<dbReference type="KEGG" id="xpe:BJD13_11305"/>
<dbReference type="EMBL" id="PUUL01000169">
    <property type="protein sequence ID" value="RXD48296.1"/>
    <property type="molecule type" value="Genomic_DNA"/>
</dbReference>
<evidence type="ECO:0000313" key="3">
    <source>
        <dbReference type="EMBL" id="RXD48296.1"/>
    </source>
</evidence>
<sequence>MAKWADYGISAVRYNAAHTHINRVRAHPDNGDTIGAAVEYERAVIVKAIKDGYSFITIVSSGGNWQKGQPVYIIKVNGVEYIKTVDNGKEQDNLENLPEF</sequence>
<keyword evidence="4" id="KW-1185">Reference proteome</keyword>
<evidence type="ECO:0000313" key="5">
    <source>
        <dbReference type="Proteomes" id="UP000289372"/>
    </source>
</evidence>
<comment type="caution">
    <text evidence="2">The sequence shown here is derived from an EMBL/GenBank/DDBJ whole genome shotgun (WGS) entry which is preliminary data.</text>
</comment>
<dbReference type="EMBL" id="JAAGYU010000152">
    <property type="protein sequence ID" value="NEL78569.1"/>
    <property type="molecule type" value="Genomic_DNA"/>
</dbReference>